<dbReference type="GO" id="GO:0005765">
    <property type="term" value="C:lysosomal membrane"/>
    <property type="evidence" value="ECO:0007669"/>
    <property type="project" value="UniProtKB-SubCell"/>
</dbReference>
<keyword evidence="12" id="KW-1185">Reference proteome</keyword>
<dbReference type="InterPro" id="IPR024763">
    <property type="entry name" value="VPS11_C"/>
</dbReference>
<evidence type="ECO:0000313" key="11">
    <source>
        <dbReference type="Ensembl" id="ENSSTUP00000006450.1"/>
    </source>
</evidence>
<keyword evidence="7" id="KW-0968">Cytoplasmic vesicle</keyword>
<dbReference type="Gene3D" id="2.130.10.10">
    <property type="entry name" value="YVTN repeat-like/Quinoprotein amine dehydrogenase"/>
    <property type="match status" value="1"/>
</dbReference>
<comment type="function">
    <text evidence="7">Plays a role in vesicle-mediated protein trafficking to lysosomal compartments including the endocytic membrane transport and autophagic pathways. Believed to act as a core component of the putative HOPS and CORVET endosomal tethering complexes.</text>
</comment>
<comment type="similarity">
    <text evidence="7">Belongs to the VPS11 family.</text>
</comment>
<dbReference type="GO" id="GO:0007033">
    <property type="term" value="P:vacuole organization"/>
    <property type="evidence" value="ECO:0007669"/>
    <property type="project" value="TreeGrafter"/>
</dbReference>
<keyword evidence="8" id="KW-0175">Coiled coil</keyword>
<evidence type="ECO:0000256" key="5">
    <source>
        <dbReference type="ARBA" id="ARBA00022927"/>
    </source>
</evidence>
<feature type="domain" description="Vacuolar protein sorting protein 11 C-terminal" evidence="9">
    <location>
        <begin position="754"/>
        <end position="798"/>
    </location>
</feature>
<dbReference type="GO" id="GO:0030897">
    <property type="term" value="C:HOPS complex"/>
    <property type="evidence" value="ECO:0007669"/>
    <property type="project" value="UniProtKB-UniRule"/>
</dbReference>
<keyword evidence="7" id="KW-0072">Autophagy</keyword>
<dbReference type="InterPro" id="IPR016528">
    <property type="entry name" value="VPS11"/>
</dbReference>
<dbReference type="GO" id="GO:0006914">
    <property type="term" value="P:autophagy"/>
    <property type="evidence" value="ECO:0007669"/>
    <property type="project" value="UniProtKB-UniRule"/>
</dbReference>
<dbReference type="GO" id="GO:0005776">
    <property type="term" value="C:autophagosome"/>
    <property type="evidence" value="ECO:0007669"/>
    <property type="project" value="UniProtKB-SubCell"/>
</dbReference>
<dbReference type="Pfam" id="PF23356">
    <property type="entry name" value="TPR_PEP5_VPS11"/>
    <property type="match status" value="1"/>
</dbReference>
<dbReference type="GO" id="GO:0006904">
    <property type="term" value="P:vesicle docking involved in exocytosis"/>
    <property type="evidence" value="ECO:0007669"/>
    <property type="project" value="TreeGrafter"/>
</dbReference>
<feature type="coiled-coil region" evidence="8">
    <location>
        <begin position="665"/>
        <end position="706"/>
    </location>
</feature>
<evidence type="ECO:0000256" key="6">
    <source>
        <dbReference type="ARBA" id="ARBA00023136"/>
    </source>
</evidence>
<keyword evidence="7" id="KW-0458">Lysosome</keyword>
<dbReference type="GO" id="GO:0030136">
    <property type="term" value="C:clathrin-coated vesicle"/>
    <property type="evidence" value="ECO:0007669"/>
    <property type="project" value="UniProtKB-SubCell"/>
</dbReference>
<dbReference type="AlphaFoldDB" id="A0A673W357"/>
<dbReference type="InterPro" id="IPR036322">
    <property type="entry name" value="WD40_repeat_dom_sf"/>
</dbReference>
<comment type="subcellular location">
    <subcellularLocation>
        <location evidence="7">Late endosome membrane</location>
        <topology evidence="7">Peripheral membrane protein</topology>
        <orientation evidence="7">Cytoplasmic side</orientation>
    </subcellularLocation>
    <subcellularLocation>
        <location evidence="7">Lysosome membrane</location>
        <topology evidence="7">Peripheral membrane protein</topology>
        <orientation evidence="7">Cytoplasmic side</orientation>
    </subcellularLocation>
    <subcellularLocation>
        <location evidence="7">Cytoplasmic vesicle</location>
    </subcellularLocation>
    <subcellularLocation>
        <location evidence="7">Early endosome</location>
    </subcellularLocation>
    <subcellularLocation>
        <location evidence="7">Cytoplasmic vesicle</location>
        <location evidence="7">Autophagosome</location>
    </subcellularLocation>
    <subcellularLocation>
        <location evidence="7">Cytoplasmic vesicle</location>
        <location evidence="7">Clathrin-coated vesicle</location>
    </subcellularLocation>
</comment>
<dbReference type="GO" id="GO:0006886">
    <property type="term" value="P:intracellular protein transport"/>
    <property type="evidence" value="ECO:0007669"/>
    <property type="project" value="UniProtKB-UniRule"/>
</dbReference>
<keyword evidence="4" id="KW-0862">Zinc</keyword>
<evidence type="ECO:0000256" key="8">
    <source>
        <dbReference type="SAM" id="Coils"/>
    </source>
</evidence>
<evidence type="ECO:0000256" key="3">
    <source>
        <dbReference type="ARBA" id="ARBA00022771"/>
    </source>
</evidence>
<reference evidence="11" key="2">
    <citation type="submission" date="2025-09" db="UniProtKB">
        <authorList>
            <consortium name="Ensembl"/>
        </authorList>
    </citation>
    <scope>IDENTIFICATION</scope>
</reference>
<dbReference type="PANTHER" id="PTHR23323:SF24">
    <property type="entry name" value="VACUOLAR PROTEIN SORTING-ASSOCIATED PROTEIN 11 HOMOLOG"/>
    <property type="match status" value="1"/>
</dbReference>
<evidence type="ECO:0000256" key="1">
    <source>
        <dbReference type="ARBA" id="ARBA00022448"/>
    </source>
</evidence>
<dbReference type="PIRSF" id="PIRSF007860">
    <property type="entry name" value="VPS11"/>
    <property type="match status" value="1"/>
</dbReference>
<feature type="domain" description="PEP5/VPS11 N-terminal" evidence="10">
    <location>
        <begin position="8"/>
        <end position="311"/>
    </location>
</feature>
<name>A0A673W357_SALTR</name>
<dbReference type="Proteomes" id="UP000472277">
    <property type="component" value="Chromosome 19"/>
</dbReference>
<keyword evidence="3" id="KW-0863">Zinc-finger</keyword>
<dbReference type="OMA" id="LMTMEFK"/>
<keyword evidence="1 7" id="KW-0813">Transport</keyword>
<dbReference type="GO" id="GO:0007032">
    <property type="term" value="P:endosome organization"/>
    <property type="evidence" value="ECO:0007669"/>
    <property type="project" value="TreeGrafter"/>
</dbReference>
<dbReference type="GO" id="GO:0031902">
    <property type="term" value="C:late endosome membrane"/>
    <property type="evidence" value="ECO:0007669"/>
    <property type="project" value="UniProtKB-SubCell"/>
</dbReference>
<dbReference type="GO" id="GO:0030674">
    <property type="term" value="F:protein-macromolecule adaptor activity"/>
    <property type="evidence" value="ECO:0007669"/>
    <property type="project" value="TreeGrafter"/>
</dbReference>
<dbReference type="InParanoid" id="A0A673W357"/>
<dbReference type="Pfam" id="PF23341">
    <property type="entry name" value="PEP5_VPS11_N"/>
    <property type="match status" value="1"/>
</dbReference>
<dbReference type="Ensembl" id="ENSSTUT00000006853.1">
    <property type="protein sequence ID" value="ENSSTUP00000006450.1"/>
    <property type="gene ID" value="ENSSTUG00000003095.1"/>
</dbReference>
<dbReference type="PANTHER" id="PTHR23323">
    <property type="entry name" value="VACUOLAR PROTEIN SORTING-ASSOCIATED PROTEIN"/>
    <property type="match status" value="1"/>
</dbReference>
<dbReference type="InterPro" id="IPR057308">
    <property type="entry name" value="CHCR_PEP5_VPS11"/>
</dbReference>
<reference evidence="11" key="1">
    <citation type="submission" date="2025-08" db="UniProtKB">
        <authorList>
            <consortium name="Ensembl"/>
        </authorList>
    </citation>
    <scope>IDENTIFICATION</scope>
</reference>
<dbReference type="GeneTree" id="ENSGT00940000153635"/>
<dbReference type="GO" id="GO:0048284">
    <property type="term" value="P:organelle fusion"/>
    <property type="evidence" value="ECO:0007669"/>
    <property type="project" value="TreeGrafter"/>
</dbReference>
<dbReference type="InterPro" id="IPR015943">
    <property type="entry name" value="WD40/YVTN_repeat-like_dom_sf"/>
</dbReference>
<accession>A0A673W357</accession>
<evidence type="ECO:0000259" key="9">
    <source>
        <dbReference type="Pfam" id="PF12451"/>
    </source>
</evidence>
<dbReference type="Pfam" id="PF12451">
    <property type="entry name" value="VPS11_C"/>
    <property type="match status" value="1"/>
</dbReference>
<dbReference type="CDD" id="cd16688">
    <property type="entry name" value="RING-H2_Vps11"/>
    <property type="match status" value="1"/>
</dbReference>
<keyword evidence="7" id="KW-0967">Endosome</keyword>
<evidence type="ECO:0000313" key="12">
    <source>
        <dbReference type="Proteomes" id="UP000472277"/>
    </source>
</evidence>
<keyword evidence="6 7" id="KW-0472">Membrane</keyword>
<organism evidence="11 12">
    <name type="scientific">Salmo trutta</name>
    <name type="common">Brown trout</name>
    <dbReference type="NCBI Taxonomy" id="8032"/>
    <lineage>
        <taxon>Eukaryota</taxon>
        <taxon>Metazoa</taxon>
        <taxon>Chordata</taxon>
        <taxon>Craniata</taxon>
        <taxon>Vertebrata</taxon>
        <taxon>Euteleostomi</taxon>
        <taxon>Actinopterygii</taxon>
        <taxon>Neopterygii</taxon>
        <taxon>Teleostei</taxon>
        <taxon>Protacanthopterygii</taxon>
        <taxon>Salmoniformes</taxon>
        <taxon>Salmonidae</taxon>
        <taxon>Salmoninae</taxon>
        <taxon>Salmo</taxon>
    </lineage>
</organism>
<protein>
    <recommendedName>
        <fullName evidence="7">Vacuolar protein sorting-associated protein 11 homolog</fullName>
    </recommendedName>
</protein>
<dbReference type="SUPFAM" id="SSF50978">
    <property type="entry name" value="WD40 repeat-like"/>
    <property type="match status" value="1"/>
</dbReference>
<evidence type="ECO:0000259" key="10">
    <source>
        <dbReference type="Pfam" id="PF23341"/>
    </source>
</evidence>
<dbReference type="InterPro" id="IPR057307">
    <property type="entry name" value="PEP5_VPS11_N"/>
</dbReference>
<keyword evidence="5 7" id="KW-0653">Protein transport</keyword>
<proteinExistence type="inferred from homology"/>
<sequence length="828" mass="94220">MTAFYLQWRRFVFFDKETVKDAGDNGKNVVLPVGISACDSDRGHIILGDILSVIWFLTRSLQLSSFQLKQHSILVSVGQDEQGINPLVKIWNLDKRDSGNPLCTRIFPAIPGNKPTEVSCLTVHENLNFMAIGFTDGSVVLTKGDITRDRHSKTLTLHEGTCPITGLAFRQQGKVTHLFVATLEKVHCYTLTVKEYPKLELDTHGCALRCSVLTDPYQDSQFIVAGDECVYLYQPDERGPCFAFDGHNSVLRSEFGSREMSPSEKQTLTIYDLDNKFIAYSASFDNIIEVLAEWGSFYILTRDGKMFVLQEKDTQTKLEMLFKKNLFVIAINLAKSQHLERDGLSEIFRQYGDHLYVKGDHLYVKGDHVAIQPYIRLPVQSLQVGRQVVDPLSIQKLTYHVRGLKLPDRAEGREVAFSTDISWKTTAQAFGAAFCPHSVHILGSSSTPINYDEALRYIGRLPFEQAESNMKCCGKTLMHHVPDGTTLLLKGLCTDYQPSWDTTDRDRLDRGPVAANKANSEKFIPVFTNNPWELRAFLEPSPLRGCTTQEEGPAGGDNTVFDKALVLCQMHNFKEGVLYCEYQQIMHYHMQNEEYGKVVEACKRYGDQEVCLWEQALGYFARKEENCKAFISQVLQHIDQNNLMPPLLVVQTLAHNSTATLSVIKDDLINKLQRETQQIEDDERKIRQYREETAHLHTEIQELRSSAKIFQKTKCSIPLELLSVHFLCSHSFHQHYFESYAESEVECSTFTPENRKVMEMLRAQDQKRDLHDHLTRQLRSSNDGFSVVADYFGRGVFNKLTLVTDPPGSKAGSLEADLQRELLIHTKR</sequence>
<keyword evidence="2" id="KW-0479">Metal-binding</keyword>
<dbReference type="GO" id="GO:0033263">
    <property type="term" value="C:CORVET complex"/>
    <property type="evidence" value="ECO:0007669"/>
    <property type="project" value="UniProtKB-UniRule"/>
</dbReference>
<evidence type="ECO:0000256" key="4">
    <source>
        <dbReference type="ARBA" id="ARBA00022833"/>
    </source>
</evidence>
<dbReference type="GO" id="GO:0008270">
    <property type="term" value="F:zinc ion binding"/>
    <property type="evidence" value="ECO:0007669"/>
    <property type="project" value="UniProtKB-KW"/>
</dbReference>
<evidence type="ECO:0000256" key="2">
    <source>
        <dbReference type="ARBA" id="ARBA00022723"/>
    </source>
</evidence>
<evidence type="ECO:0000256" key="7">
    <source>
        <dbReference type="PIRNR" id="PIRNR007860"/>
    </source>
</evidence>
<dbReference type="GO" id="GO:0005769">
    <property type="term" value="C:early endosome"/>
    <property type="evidence" value="ECO:0007669"/>
    <property type="project" value="UniProtKB-SubCell"/>
</dbReference>